<keyword evidence="1" id="KW-1133">Transmembrane helix</keyword>
<protein>
    <submittedName>
        <fullName evidence="2">Uncharacterized protein</fullName>
    </submittedName>
</protein>
<feature type="transmembrane region" description="Helical" evidence="1">
    <location>
        <begin position="99"/>
        <end position="119"/>
    </location>
</feature>
<gene>
    <name evidence="2" type="ORF">A2304_03585</name>
</gene>
<dbReference type="Proteomes" id="UP000176501">
    <property type="component" value="Unassembled WGS sequence"/>
</dbReference>
<accession>A0A1F7W7R5</accession>
<feature type="transmembrane region" description="Helical" evidence="1">
    <location>
        <begin position="65"/>
        <end position="87"/>
    </location>
</feature>
<feature type="transmembrane region" description="Helical" evidence="1">
    <location>
        <begin position="12"/>
        <end position="33"/>
    </location>
</feature>
<sequence>MTKTTKLIKAGRILAILLAIYLFVLPFVAMFIADAACGSSPNEFCGLWIVVIAPHLLILNDLSSYVSLSVDALLVILMAVAGAVLALKWTLARYSKKQIGFGWSFVLFAILSPAIIFTVNSALYPSSSQDWQTWSQKAISSDDPSICLQKVDGGYQTDCLFIAARFSGNPEFCQALPSAKQNVYEGIVGDCQTDIAVTKRASQMLCSTEYDPECLERYCDERYTEEFSCQLFESGSITYFVFALASSVNDPTLCDLYMDAEYGETRVKACKDNVALTKQAQ</sequence>
<dbReference type="AlphaFoldDB" id="A0A1F7W7R5"/>
<evidence type="ECO:0000256" key="1">
    <source>
        <dbReference type="SAM" id="Phobius"/>
    </source>
</evidence>
<proteinExistence type="predicted"/>
<evidence type="ECO:0000313" key="3">
    <source>
        <dbReference type="Proteomes" id="UP000176501"/>
    </source>
</evidence>
<comment type="caution">
    <text evidence="2">The sequence shown here is derived from an EMBL/GenBank/DDBJ whole genome shotgun (WGS) entry which is preliminary data.</text>
</comment>
<dbReference type="EMBL" id="MGFE01000023">
    <property type="protein sequence ID" value="OGL98134.1"/>
    <property type="molecule type" value="Genomic_DNA"/>
</dbReference>
<keyword evidence="1" id="KW-0472">Membrane</keyword>
<organism evidence="2 3">
    <name type="scientific">Candidatus Uhrbacteria bacterium RIFOXYB2_FULL_57_15</name>
    <dbReference type="NCBI Taxonomy" id="1802422"/>
    <lineage>
        <taxon>Bacteria</taxon>
        <taxon>Candidatus Uhriibacteriota</taxon>
    </lineage>
</organism>
<keyword evidence="1" id="KW-0812">Transmembrane</keyword>
<reference evidence="2 3" key="1">
    <citation type="journal article" date="2016" name="Nat. Commun.">
        <title>Thousands of microbial genomes shed light on interconnected biogeochemical processes in an aquifer system.</title>
        <authorList>
            <person name="Anantharaman K."/>
            <person name="Brown C.T."/>
            <person name="Hug L.A."/>
            <person name="Sharon I."/>
            <person name="Castelle C.J."/>
            <person name="Probst A.J."/>
            <person name="Thomas B.C."/>
            <person name="Singh A."/>
            <person name="Wilkins M.J."/>
            <person name="Karaoz U."/>
            <person name="Brodie E.L."/>
            <person name="Williams K.H."/>
            <person name="Hubbard S.S."/>
            <person name="Banfield J.F."/>
        </authorList>
    </citation>
    <scope>NUCLEOTIDE SEQUENCE [LARGE SCALE GENOMIC DNA]</scope>
</reference>
<name>A0A1F7W7R5_9BACT</name>
<evidence type="ECO:0000313" key="2">
    <source>
        <dbReference type="EMBL" id="OGL98134.1"/>
    </source>
</evidence>